<sequence length="193" mass="22171">MVVDIKPEQHFTKAPARYTEGSLVRALEKEGIGRPSTYAAIISTIQERDYVEQKEKKFFATDLGEIVTDKLNEFFPKIMDIAFTRYMEEQLDKIEEHHLDWLGVLREFYGPFKQNLDTALVQMKHAKAEAAPSEYKCPRCGRQLIYRFGKNGKFLSCSAYPECKFASPCDKEGTMLEEKVSEHKCPVCGKPMV</sequence>
<protein>
    <recommendedName>
        <fullName evidence="2">Topo IA-type catalytic domain-containing protein</fullName>
    </recommendedName>
</protein>
<dbReference type="SUPFAM" id="SSF56712">
    <property type="entry name" value="Prokaryotic type I DNA topoisomerase"/>
    <property type="match status" value="1"/>
</dbReference>
<evidence type="ECO:0000313" key="3">
    <source>
        <dbReference type="EMBL" id="GAH84402.1"/>
    </source>
</evidence>
<comment type="caution">
    <text evidence="3">The sequence shown here is derived from an EMBL/GenBank/DDBJ whole genome shotgun (WGS) entry which is preliminary data.</text>
</comment>
<dbReference type="EMBL" id="BARU01035783">
    <property type="protein sequence ID" value="GAH84402.1"/>
    <property type="molecule type" value="Genomic_DNA"/>
</dbReference>
<accession>X1IRQ6</accession>
<dbReference type="InterPro" id="IPR013497">
    <property type="entry name" value="Topo_IA_cen"/>
</dbReference>
<dbReference type="Pfam" id="PF01396">
    <property type="entry name" value="Zn_ribbon_Top1"/>
    <property type="match status" value="1"/>
</dbReference>
<organism evidence="3">
    <name type="scientific">marine sediment metagenome</name>
    <dbReference type="NCBI Taxonomy" id="412755"/>
    <lineage>
        <taxon>unclassified sequences</taxon>
        <taxon>metagenomes</taxon>
        <taxon>ecological metagenomes</taxon>
    </lineage>
</organism>
<dbReference type="PANTHER" id="PTHR42785:SF1">
    <property type="entry name" value="DNA TOPOISOMERASE"/>
    <property type="match status" value="1"/>
</dbReference>
<dbReference type="InterPro" id="IPR013824">
    <property type="entry name" value="Topo_IA_cen_sub1"/>
</dbReference>
<dbReference type="GO" id="GO:0006265">
    <property type="term" value="P:DNA topological change"/>
    <property type="evidence" value="ECO:0007669"/>
    <property type="project" value="InterPro"/>
</dbReference>
<name>X1IRQ6_9ZZZZ</name>
<dbReference type="InterPro" id="IPR000380">
    <property type="entry name" value="Topo_IA"/>
</dbReference>
<dbReference type="InterPro" id="IPR023405">
    <property type="entry name" value="Topo_IA_core_domain"/>
</dbReference>
<evidence type="ECO:0000256" key="1">
    <source>
        <dbReference type="ARBA" id="ARBA00023235"/>
    </source>
</evidence>
<dbReference type="SUPFAM" id="SSF57783">
    <property type="entry name" value="Zinc beta-ribbon"/>
    <property type="match status" value="1"/>
</dbReference>
<reference evidence="3" key="1">
    <citation type="journal article" date="2014" name="Front. Microbiol.">
        <title>High frequency of phylogenetically diverse reductive dehalogenase-homologous genes in deep subseafloor sedimentary metagenomes.</title>
        <authorList>
            <person name="Kawai M."/>
            <person name="Futagami T."/>
            <person name="Toyoda A."/>
            <person name="Takaki Y."/>
            <person name="Nishi S."/>
            <person name="Hori S."/>
            <person name="Arai W."/>
            <person name="Tsubouchi T."/>
            <person name="Morono Y."/>
            <person name="Uchiyama I."/>
            <person name="Ito T."/>
            <person name="Fujiyama A."/>
            <person name="Inagaki F."/>
            <person name="Takami H."/>
        </authorList>
    </citation>
    <scope>NUCLEOTIDE SEQUENCE</scope>
    <source>
        <strain evidence="3">Expedition CK06-06</strain>
    </source>
</reference>
<gene>
    <name evidence="3" type="ORF">S03H2_55959</name>
</gene>
<proteinExistence type="predicted"/>
<dbReference type="InterPro" id="IPR013498">
    <property type="entry name" value="Topo_IA_Znf"/>
</dbReference>
<dbReference type="Gene3D" id="1.10.460.10">
    <property type="entry name" value="Topoisomerase I, domain 2"/>
    <property type="match status" value="1"/>
</dbReference>
<dbReference type="PANTHER" id="PTHR42785">
    <property type="entry name" value="DNA TOPOISOMERASE, TYPE IA, CORE"/>
    <property type="match status" value="1"/>
</dbReference>
<dbReference type="GO" id="GO:0003677">
    <property type="term" value="F:DNA binding"/>
    <property type="evidence" value="ECO:0007669"/>
    <property type="project" value="InterPro"/>
</dbReference>
<dbReference type="Gene3D" id="3.30.65.10">
    <property type="entry name" value="Bacterial Topoisomerase I, domain 1"/>
    <property type="match status" value="1"/>
</dbReference>
<dbReference type="PROSITE" id="PS52039">
    <property type="entry name" value="TOPO_IA_2"/>
    <property type="match status" value="1"/>
</dbReference>
<dbReference type="GO" id="GO:0005694">
    <property type="term" value="C:chromosome"/>
    <property type="evidence" value="ECO:0007669"/>
    <property type="project" value="InterPro"/>
</dbReference>
<dbReference type="GO" id="GO:0003917">
    <property type="term" value="F:DNA topoisomerase type I (single strand cut, ATP-independent) activity"/>
    <property type="evidence" value="ECO:0007669"/>
    <property type="project" value="InterPro"/>
</dbReference>
<keyword evidence="1" id="KW-0413">Isomerase</keyword>
<dbReference type="Pfam" id="PF01131">
    <property type="entry name" value="Topoisom_bac"/>
    <property type="match status" value="1"/>
</dbReference>
<feature type="domain" description="Topo IA-type catalytic" evidence="2">
    <location>
        <begin position="1"/>
        <end position="116"/>
    </location>
</feature>
<dbReference type="AlphaFoldDB" id="X1IRQ6"/>
<evidence type="ECO:0000259" key="2">
    <source>
        <dbReference type="PROSITE" id="PS52039"/>
    </source>
</evidence>
<feature type="non-terminal residue" evidence="3">
    <location>
        <position position="193"/>
    </location>
</feature>